<protein>
    <submittedName>
        <fullName evidence="3">Transcriptional regulator</fullName>
    </submittedName>
</protein>
<sequence length="129" mass="15420">MQEYTETYTNPDNEQANSDSKQSNPDSKQAEKQRKLRDSVVRNFLDKEGRLTSIPAQLKKKLIILEHLAEKLEPERVYEEAEINAFIRLYHEDYATIRREFIVQGFMARENERYIRTPRTAARRWEELS</sequence>
<evidence type="ECO:0000313" key="3">
    <source>
        <dbReference type="EMBL" id="GGN97700.1"/>
    </source>
</evidence>
<organism evidence="3 4">
    <name type="scientific">Saccharibacillus kuerlensis</name>
    <dbReference type="NCBI Taxonomy" id="459527"/>
    <lineage>
        <taxon>Bacteria</taxon>
        <taxon>Bacillati</taxon>
        <taxon>Bacillota</taxon>
        <taxon>Bacilli</taxon>
        <taxon>Bacillales</taxon>
        <taxon>Paenibacillaceae</taxon>
        <taxon>Saccharibacillus</taxon>
    </lineage>
</organism>
<name>A0ABQ2KZ76_9BACL</name>
<gene>
    <name evidence="3" type="ORF">GCM10010969_15830</name>
</gene>
<evidence type="ECO:0000313" key="4">
    <source>
        <dbReference type="Proteomes" id="UP000606653"/>
    </source>
</evidence>
<accession>A0ABQ2KZ76</accession>
<evidence type="ECO:0000256" key="1">
    <source>
        <dbReference type="SAM" id="MobiDB-lite"/>
    </source>
</evidence>
<dbReference type="Pfam" id="PF09860">
    <property type="entry name" value="DUF2087"/>
    <property type="match status" value="1"/>
</dbReference>
<feature type="region of interest" description="Disordered" evidence="1">
    <location>
        <begin position="1"/>
        <end position="36"/>
    </location>
</feature>
<dbReference type="RefSeq" id="WP_018977113.1">
    <property type="nucleotide sequence ID" value="NZ_BMLN01000004.1"/>
</dbReference>
<dbReference type="Proteomes" id="UP000606653">
    <property type="component" value="Unassembled WGS sequence"/>
</dbReference>
<reference evidence="4" key="1">
    <citation type="journal article" date="2019" name="Int. J. Syst. Evol. Microbiol.">
        <title>The Global Catalogue of Microorganisms (GCM) 10K type strain sequencing project: providing services to taxonomists for standard genome sequencing and annotation.</title>
        <authorList>
            <consortium name="The Broad Institute Genomics Platform"/>
            <consortium name="The Broad Institute Genome Sequencing Center for Infectious Disease"/>
            <person name="Wu L."/>
            <person name="Ma J."/>
        </authorList>
    </citation>
    <scope>NUCLEOTIDE SEQUENCE [LARGE SCALE GENOMIC DNA]</scope>
    <source>
        <strain evidence="4">CGMCC 1.6964</strain>
    </source>
</reference>
<feature type="domain" description="DUF2087" evidence="2">
    <location>
        <begin position="50"/>
        <end position="115"/>
    </location>
</feature>
<feature type="compositionally biased region" description="Polar residues" evidence="1">
    <location>
        <begin position="1"/>
        <end position="27"/>
    </location>
</feature>
<dbReference type="InterPro" id="IPR018656">
    <property type="entry name" value="DUF2087"/>
</dbReference>
<dbReference type="EMBL" id="BMLN01000004">
    <property type="protein sequence ID" value="GGN97700.1"/>
    <property type="molecule type" value="Genomic_DNA"/>
</dbReference>
<proteinExistence type="predicted"/>
<evidence type="ECO:0000259" key="2">
    <source>
        <dbReference type="Pfam" id="PF09860"/>
    </source>
</evidence>
<comment type="caution">
    <text evidence="3">The sequence shown here is derived from an EMBL/GenBank/DDBJ whole genome shotgun (WGS) entry which is preliminary data.</text>
</comment>
<keyword evidence="4" id="KW-1185">Reference proteome</keyword>